<name>A0ABU2D8V7_ACHAE</name>
<comment type="caution">
    <text evidence="1">The sequence shown here is derived from an EMBL/GenBank/DDBJ whole genome shotgun (WGS) entry which is preliminary data.</text>
</comment>
<dbReference type="RefSeq" id="WP_175161020.1">
    <property type="nucleotide sequence ID" value="NZ_CADILA010000009.1"/>
</dbReference>
<accession>A0ABU2D8V7</accession>
<dbReference type="Proteomes" id="UP001264156">
    <property type="component" value="Unassembled WGS sequence"/>
</dbReference>
<proteinExistence type="predicted"/>
<evidence type="ECO:0000313" key="2">
    <source>
        <dbReference type="Proteomes" id="UP001264156"/>
    </source>
</evidence>
<gene>
    <name evidence="1" type="ORF">RIU57_05520</name>
</gene>
<dbReference type="EMBL" id="JAVKVN010000002">
    <property type="protein sequence ID" value="MDR7944545.1"/>
    <property type="molecule type" value="Genomic_DNA"/>
</dbReference>
<reference evidence="2" key="1">
    <citation type="submission" date="2023-07" db="EMBL/GenBank/DDBJ databases">
        <title>Glyphosate-induced phosphonatase operons in soil bacteria of genus Achromobacter.</title>
        <authorList>
            <person name="Epiktetov D.O."/>
            <person name="Sviridov A.V."/>
            <person name="Tarlachkov S.V."/>
            <person name="Shushkova T.V."/>
            <person name="Toropygin I.Y."/>
            <person name="Leontievsky A."/>
        </authorList>
    </citation>
    <scope>NUCLEOTIDE SEQUENCE [LARGE SCALE GENOMIC DNA]</scope>
    <source>
        <strain evidence="2">Kg 16</strain>
    </source>
</reference>
<keyword evidence="2" id="KW-1185">Reference proteome</keyword>
<organism evidence="1 2">
    <name type="scientific">Achromobacter aegrifaciens</name>
    <dbReference type="NCBI Taxonomy" id="1287736"/>
    <lineage>
        <taxon>Bacteria</taxon>
        <taxon>Pseudomonadati</taxon>
        <taxon>Pseudomonadota</taxon>
        <taxon>Betaproteobacteria</taxon>
        <taxon>Burkholderiales</taxon>
        <taxon>Alcaligenaceae</taxon>
        <taxon>Achromobacter</taxon>
    </lineage>
</organism>
<protein>
    <submittedName>
        <fullName evidence="1">Uncharacterized protein</fullName>
    </submittedName>
</protein>
<sequence>MSDICQVKHQVVLRVDKLLGMSGAAASVDVDVYALAPGDRRVKVHTERFIGKVRTSGYVRTVSVWIDTVFGPVSDFELICRPESGANVEVALVNG</sequence>
<evidence type="ECO:0000313" key="1">
    <source>
        <dbReference type="EMBL" id="MDR7944545.1"/>
    </source>
</evidence>